<evidence type="ECO:0000313" key="3">
    <source>
        <dbReference type="Proteomes" id="UP000292052"/>
    </source>
</evidence>
<accession>A0A482VVF7</accession>
<dbReference type="EMBL" id="QDEB01062228">
    <property type="protein sequence ID" value="RZC36419.1"/>
    <property type="molecule type" value="Genomic_DNA"/>
</dbReference>
<name>A0A482VVF7_ASBVE</name>
<gene>
    <name evidence="2" type="ORF">BDFB_012059</name>
</gene>
<sequence length="44" mass="4847">MACSASQGGSQSVTHPSSIRNTSPYVNRELFFTSSVHLPYDCKR</sequence>
<protein>
    <submittedName>
        <fullName evidence="2">Uncharacterized protein</fullName>
    </submittedName>
</protein>
<feature type="region of interest" description="Disordered" evidence="1">
    <location>
        <begin position="1"/>
        <end position="21"/>
    </location>
</feature>
<evidence type="ECO:0000313" key="2">
    <source>
        <dbReference type="EMBL" id="RZC36419.1"/>
    </source>
</evidence>
<organism evidence="2 3">
    <name type="scientific">Asbolus verrucosus</name>
    <name type="common">Desert ironclad beetle</name>
    <dbReference type="NCBI Taxonomy" id="1661398"/>
    <lineage>
        <taxon>Eukaryota</taxon>
        <taxon>Metazoa</taxon>
        <taxon>Ecdysozoa</taxon>
        <taxon>Arthropoda</taxon>
        <taxon>Hexapoda</taxon>
        <taxon>Insecta</taxon>
        <taxon>Pterygota</taxon>
        <taxon>Neoptera</taxon>
        <taxon>Endopterygota</taxon>
        <taxon>Coleoptera</taxon>
        <taxon>Polyphaga</taxon>
        <taxon>Cucujiformia</taxon>
        <taxon>Tenebrionidae</taxon>
        <taxon>Pimeliinae</taxon>
        <taxon>Asbolus</taxon>
    </lineage>
</organism>
<keyword evidence="3" id="KW-1185">Reference proteome</keyword>
<feature type="non-terminal residue" evidence="2">
    <location>
        <position position="44"/>
    </location>
</feature>
<comment type="caution">
    <text evidence="2">The sequence shown here is derived from an EMBL/GenBank/DDBJ whole genome shotgun (WGS) entry which is preliminary data.</text>
</comment>
<dbReference type="AlphaFoldDB" id="A0A482VVF7"/>
<dbReference type="Proteomes" id="UP000292052">
    <property type="component" value="Unassembled WGS sequence"/>
</dbReference>
<evidence type="ECO:0000256" key="1">
    <source>
        <dbReference type="SAM" id="MobiDB-lite"/>
    </source>
</evidence>
<proteinExistence type="predicted"/>
<reference evidence="2 3" key="1">
    <citation type="submission" date="2017-03" db="EMBL/GenBank/DDBJ databases">
        <title>Genome of the blue death feigning beetle - Asbolus verrucosus.</title>
        <authorList>
            <person name="Rider S.D."/>
        </authorList>
    </citation>
    <scope>NUCLEOTIDE SEQUENCE [LARGE SCALE GENOMIC DNA]</scope>
    <source>
        <strain evidence="2">Butters</strain>
        <tissue evidence="2">Head and leg muscle</tissue>
    </source>
</reference>